<proteinExistence type="predicted"/>
<evidence type="ECO:0000313" key="4">
    <source>
        <dbReference type="Proteomes" id="UP000281915"/>
    </source>
</evidence>
<dbReference type="Pfam" id="PF00395">
    <property type="entry name" value="SLH"/>
    <property type="match status" value="2"/>
</dbReference>
<sequence>MKKVVNSVLASALALTVAPMAFAEEATQAPAMDANMEKTVKRLEALGLVAGYGNGDYGVDKTITRAEFATLIVRARGLEQGAKLAQFQSTFTDVRTTDWFSGFVNVASGQDIVKGFPDKSFKPQNQVTYAEAVTMIVRALGYEPAVRGDFWPNNFIAKASELNIAKNIAAPNNAATRGEVFKMLDNALRVKLLDQIEFGTDIRFEYSKETLLTKYLKVTVRDMDWVNDEKLDGEDLPFVSNVPVVGLGTLKANEVQLSGKAAGLGSNTTYKVADGINPNEFDGQHVQVWIKDDAPSTIVWMEGSADEDVIMDRLGEFYLDGTAMKDDGSKLSKDSDIKKLKLELDGSGKTYKFSEDVKVTYNFHPYDALDALQDIISDNKGFAFSAKLVLNNKNEISYIHVIDDQSMNKSVKEVKYGSKMIEKIDADKKKIYNLDDKTFGDLEDLEEGEDFLVFLNNKPAKLSELQANDVYNVYYANGDEDKLLVFATRNVVEGKVSKITMKSATDNRLVVDGKTYRFRLGHSTYSDNGNKDIEDITEKNQDTIKDLDGEEVKLYLDASGRIRHIETADAITDRRFKATVTKQALYSGGDFNFQVVSETGKKIDITIDPKDIKGTDGKQYPEDDVQADFTPDKENPLLLEVTLDAKGEADKVKVLPTKLYKSSGTAWLDAADEDEDMLRHNGKGYEVTSDTAIFDLTSEIEGKNRKTLKKPGIAKFSKIADQKNTSVLYTLNEDELEVDAIFVIEGKSASSDMKYGQIVEYGRESGKYTMKVVTAVDKEVKEVEYTLDDKSSELTDKGIKSGDFIAFSLNGSDEVVVDEVVEVVDAADDIESLKLLDEDDYSDAEIYDISTAIATKIDGNKITYVARDEDGKKLGERTYTVRSNTVYFNAYDIEPGDKVEEGDYIVLFSTEDVKTRYDYVLFINSKKQVEKEDFDTEDFLAQAKYDKDGNGGNPGPDPVEPELDVESLAWSGVDKLGGLMKEFSVTGTAVKGAEVEVTIGKQSKTVTADDKGKFTVEGILGKADVTEAVITVTVGKESKEYEVTIKLED</sequence>
<evidence type="ECO:0000259" key="2">
    <source>
        <dbReference type="PROSITE" id="PS51272"/>
    </source>
</evidence>
<feature type="signal peptide" evidence="1">
    <location>
        <begin position="1"/>
        <end position="23"/>
    </location>
</feature>
<protein>
    <submittedName>
        <fullName evidence="3">S-layer homology domain-containing protein</fullName>
    </submittedName>
</protein>
<reference evidence="3 4" key="1">
    <citation type="submission" date="2018-10" db="EMBL/GenBank/DDBJ databases">
        <title>Phylogenomics of Brevibacillus.</title>
        <authorList>
            <person name="Dunlap C."/>
        </authorList>
    </citation>
    <scope>NUCLEOTIDE SEQUENCE [LARGE SCALE GENOMIC DNA]</scope>
    <source>
        <strain evidence="3 4">JCM 15085</strain>
    </source>
</reference>
<organism evidence="3 4">
    <name type="scientific">Brevibacillus panacihumi</name>
    <dbReference type="NCBI Taxonomy" id="497735"/>
    <lineage>
        <taxon>Bacteria</taxon>
        <taxon>Bacillati</taxon>
        <taxon>Bacillota</taxon>
        <taxon>Bacilli</taxon>
        <taxon>Bacillales</taxon>
        <taxon>Paenibacillaceae</taxon>
        <taxon>Brevibacillus</taxon>
    </lineage>
</organism>
<feature type="chain" id="PRO_5018187117" evidence="1">
    <location>
        <begin position="24"/>
        <end position="1049"/>
    </location>
</feature>
<keyword evidence="1" id="KW-0732">Signal</keyword>
<accession>A0A3M8D411</accession>
<dbReference type="AlphaFoldDB" id="A0A3M8D411"/>
<dbReference type="EMBL" id="RHHT01000009">
    <property type="protein sequence ID" value="RNB82643.1"/>
    <property type="molecule type" value="Genomic_DNA"/>
</dbReference>
<gene>
    <name evidence="3" type="ORF">EDM58_06000</name>
</gene>
<feature type="domain" description="SLH" evidence="2">
    <location>
        <begin position="23"/>
        <end position="86"/>
    </location>
</feature>
<evidence type="ECO:0000256" key="1">
    <source>
        <dbReference type="SAM" id="SignalP"/>
    </source>
</evidence>
<dbReference type="Proteomes" id="UP000281915">
    <property type="component" value="Unassembled WGS sequence"/>
</dbReference>
<name>A0A3M8D411_9BACL</name>
<dbReference type="PROSITE" id="PS51272">
    <property type="entry name" value="SLH"/>
    <property type="match status" value="2"/>
</dbReference>
<comment type="caution">
    <text evidence="3">The sequence shown here is derived from an EMBL/GenBank/DDBJ whole genome shotgun (WGS) entry which is preliminary data.</text>
</comment>
<evidence type="ECO:0000313" key="3">
    <source>
        <dbReference type="EMBL" id="RNB82643.1"/>
    </source>
</evidence>
<dbReference type="InterPro" id="IPR001119">
    <property type="entry name" value="SLH_dom"/>
</dbReference>
<feature type="domain" description="SLH" evidence="2">
    <location>
        <begin position="87"/>
        <end position="150"/>
    </location>
</feature>